<gene>
    <name evidence="1" type="ORF">KK080_15690</name>
</gene>
<organism evidence="1 2">
    <name type="scientific">Enterobacter hormaechei subsp. hoffmannii</name>
    <dbReference type="NCBI Taxonomy" id="1812934"/>
    <lineage>
        <taxon>Bacteria</taxon>
        <taxon>Pseudomonadati</taxon>
        <taxon>Pseudomonadota</taxon>
        <taxon>Gammaproteobacteria</taxon>
        <taxon>Enterobacterales</taxon>
        <taxon>Enterobacteriaceae</taxon>
        <taxon>Enterobacter</taxon>
        <taxon>Enterobacter cloacae complex</taxon>
    </lineage>
</organism>
<evidence type="ECO:0000313" key="1">
    <source>
        <dbReference type="EMBL" id="MBT1778244.1"/>
    </source>
</evidence>
<proteinExistence type="predicted"/>
<dbReference type="AlphaFoldDB" id="A0A9Q2WF38"/>
<sequence length="264" mass="29292">MKEDIQKSVTEMIDKSGVEIDADERQKIVGEAIDAALEHIAQVLKTVSLAEGSSYMRVWIRFGESPELPGIKQKRAALVAFMKKGENGSMEIRTGAWYDGRIVFTNYAQCLHGEDLLSVVDITLRAIKNRAETEEDTACAAFLSIIELPEVMERSSELNTPPGLLDLVVNADTKKAVQRVREVEYGIICDMCRSDLDLVRIIVDAGQACDGVLASFAGQVARLANELPMIKQEAKSYAVHHANDLLEPYRFEAAQDKMTGWATW</sequence>
<protein>
    <submittedName>
        <fullName evidence="1">Uncharacterized protein</fullName>
    </submittedName>
</protein>
<comment type="caution">
    <text evidence="1">The sequence shown here is derived from an EMBL/GenBank/DDBJ whole genome shotgun (WGS) entry which is preliminary data.</text>
</comment>
<dbReference type="Proteomes" id="UP000742934">
    <property type="component" value="Unassembled WGS sequence"/>
</dbReference>
<name>A0A9Q2WF38_9ENTR</name>
<dbReference type="EMBL" id="JAHEVK010000019">
    <property type="protein sequence ID" value="MBT1778244.1"/>
    <property type="molecule type" value="Genomic_DNA"/>
</dbReference>
<evidence type="ECO:0000313" key="2">
    <source>
        <dbReference type="Proteomes" id="UP000742934"/>
    </source>
</evidence>
<reference evidence="1" key="1">
    <citation type="submission" date="2021-05" db="EMBL/GenBank/DDBJ databases">
        <title>The batch submission of Enterobacter spp. strains.</title>
        <authorList>
            <person name="Wei L."/>
            <person name="Wang C."/>
            <person name="Feng Y."/>
            <person name="Zong Z."/>
        </authorList>
    </citation>
    <scope>NUCLEOTIDE SEQUENCE</scope>
    <source>
        <strain evidence="1">090086</strain>
    </source>
</reference>
<accession>A0A9Q2WF38</accession>